<keyword evidence="3" id="KW-1185">Reference proteome</keyword>
<gene>
    <name evidence="2" type="ORF">ALC56_01687</name>
</gene>
<dbReference type="AlphaFoldDB" id="A0A195FTM9"/>
<feature type="compositionally biased region" description="Polar residues" evidence="1">
    <location>
        <begin position="16"/>
        <end position="36"/>
    </location>
</feature>
<organism evidence="2 3">
    <name type="scientific">Trachymyrmex septentrionalis</name>
    <dbReference type="NCBI Taxonomy" id="34720"/>
    <lineage>
        <taxon>Eukaryota</taxon>
        <taxon>Metazoa</taxon>
        <taxon>Ecdysozoa</taxon>
        <taxon>Arthropoda</taxon>
        <taxon>Hexapoda</taxon>
        <taxon>Insecta</taxon>
        <taxon>Pterygota</taxon>
        <taxon>Neoptera</taxon>
        <taxon>Endopterygota</taxon>
        <taxon>Hymenoptera</taxon>
        <taxon>Apocrita</taxon>
        <taxon>Aculeata</taxon>
        <taxon>Formicoidea</taxon>
        <taxon>Formicidae</taxon>
        <taxon>Myrmicinae</taxon>
        <taxon>Trachymyrmex</taxon>
    </lineage>
</organism>
<dbReference type="Proteomes" id="UP000078541">
    <property type="component" value="Unassembled WGS sequence"/>
</dbReference>
<dbReference type="EMBL" id="KQ981272">
    <property type="protein sequence ID" value="KYN43818.1"/>
    <property type="molecule type" value="Genomic_DNA"/>
</dbReference>
<feature type="region of interest" description="Disordered" evidence="1">
    <location>
        <begin position="15"/>
        <end position="36"/>
    </location>
</feature>
<sequence length="65" mass="7818">MNTISVITDRYHQHSLRTQARQKQTEIANKKGSTNQIEQFSKTQGNIYEATRWMQRWYFKGIQIK</sequence>
<evidence type="ECO:0000313" key="3">
    <source>
        <dbReference type="Proteomes" id="UP000078541"/>
    </source>
</evidence>
<accession>A0A195FTM9</accession>
<protein>
    <submittedName>
        <fullName evidence="2">Uncharacterized protein</fullName>
    </submittedName>
</protein>
<name>A0A195FTM9_9HYME</name>
<evidence type="ECO:0000313" key="2">
    <source>
        <dbReference type="EMBL" id="KYN43818.1"/>
    </source>
</evidence>
<evidence type="ECO:0000256" key="1">
    <source>
        <dbReference type="SAM" id="MobiDB-lite"/>
    </source>
</evidence>
<proteinExistence type="predicted"/>
<reference evidence="2 3" key="1">
    <citation type="submission" date="2016-03" db="EMBL/GenBank/DDBJ databases">
        <title>Trachymyrmex septentrionalis WGS genome.</title>
        <authorList>
            <person name="Nygaard S."/>
            <person name="Hu H."/>
            <person name="Boomsma J."/>
            <person name="Zhang G."/>
        </authorList>
    </citation>
    <scope>NUCLEOTIDE SEQUENCE [LARGE SCALE GENOMIC DNA]</scope>
    <source>
        <strain evidence="2">Tsep2-gDNA-1</strain>
        <tissue evidence="2">Whole body</tissue>
    </source>
</reference>